<dbReference type="AlphaFoldDB" id="A0A1H5RFD1"/>
<accession>A0A1H5RFD1</accession>
<keyword evidence="3" id="KW-1185">Reference proteome</keyword>
<keyword evidence="1" id="KW-0472">Membrane</keyword>
<reference evidence="3" key="1">
    <citation type="submission" date="2016-10" db="EMBL/GenBank/DDBJ databases">
        <authorList>
            <person name="Varghese N."/>
            <person name="Submissions S."/>
        </authorList>
    </citation>
    <scope>NUCLEOTIDE SEQUENCE [LARGE SCALE GENOMIC DNA]</scope>
    <source>
        <strain evidence="3">DSM 44654</strain>
    </source>
</reference>
<dbReference type="Proteomes" id="UP000198878">
    <property type="component" value="Unassembled WGS sequence"/>
</dbReference>
<dbReference type="EMBL" id="FNUJ01000012">
    <property type="protein sequence ID" value="SEF36989.1"/>
    <property type="molecule type" value="Genomic_DNA"/>
</dbReference>
<evidence type="ECO:0008006" key="4">
    <source>
        <dbReference type="Google" id="ProtNLM"/>
    </source>
</evidence>
<evidence type="ECO:0000256" key="1">
    <source>
        <dbReference type="SAM" id="Phobius"/>
    </source>
</evidence>
<proteinExistence type="predicted"/>
<gene>
    <name evidence="2" type="ORF">SAMN05421837_112100</name>
</gene>
<sequence length="141" mass="14593">MGQARPVHIRRDVKVGLSIAAAVVWIGAVTLLIVHEPDPGAASPAELRDRLATALGSHDPDALGGLLDYPGSGGDDFAKDYVAVLADHGVHDVRVELGPDAAAPARATITGALGDGRPFSYPLTVTSEDGRWTVAFTPPLP</sequence>
<evidence type="ECO:0000313" key="3">
    <source>
        <dbReference type="Proteomes" id="UP000198878"/>
    </source>
</evidence>
<protein>
    <recommendedName>
        <fullName evidence="4">DUF4878 domain-containing protein</fullName>
    </recommendedName>
</protein>
<feature type="transmembrane region" description="Helical" evidence="1">
    <location>
        <begin position="15"/>
        <end position="34"/>
    </location>
</feature>
<name>A0A1H5RFD1_9PSEU</name>
<keyword evidence="1" id="KW-0812">Transmembrane</keyword>
<keyword evidence="1" id="KW-1133">Transmembrane helix</keyword>
<evidence type="ECO:0000313" key="2">
    <source>
        <dbReference type="EMBL" id="SEF36989.1"/>
    </source>
</evidence>
<organism evidence="2 3">
    <name type="scientific">Amycolatopsis pretoriensis</name>
    <dbReference type="NCBI Taxonomy" id="218821"/>
    <lineage>
        <taxon>Bacteria</taxon>
        <taxon>Bacillati</taxon>
        <taxon>Actinomycetota</taxon>
        <taxon>Actinomycetes</taxon>
        <taxon>Pseudonocardiales</taxon>
        <taxon>Pseudonocardiaceae</taxon>
        <taxon>Amycolatopsis</taxon>
    </lineage>
</organism>